<gene>
    <name evidence="2" type="ORF">CXP39_01255</name>
</gene>
<organism evidence="2 3">
    <name type="scientific">Mesoplasma syrphidae</name>
    <dbReference type="NCBI Taxonomy" id="225999"/>
    <lineage>
        <taxon>Bacteria</taxon>
        <taxon>Bacillati</taxon>
        <taxon>Mycoplasmatota</taxon>
        <taxon>Mollicutes</taxon>
        <taxon>Entomoplasmatales</taxon>
        <taxon>Entomoplasmataceae</taxon>
        <taxon>Mesoplasma</taxon>
    </lineage>
</organism>
<proteinExistence type="predicted"/>
<feature type="signal peptide" evidence="1">
    <location>
        <begin position="1"/>
        <end position="22"/>
    </location>
</feature>
<reference evidence="2 3" key="1">
    <citation type="submission" date="2017-12" db="EMBL/GenBank/DDBJ databases">
        <title>Mesoplasma syrphidae YJS, Complete Genome.</title>
        <authorList>
            <person name="Knight T.F."/>
            <person name="Citino T."/>
            <person name="Rubinstein R."/>
            <person name="Neuschaefer Z."/>
        </authorList>
    </citation>
    <scope>NUCLEOTIDE SEQUENCE [LARGE SCALE GENOMIC DNA]</scope>
    <source>
        <strain evidence="2 3">YJS</strain>
    </source>
</reference>
<dbReference type="RefSeq" id="WP_027048623.1">
    <property type="nucleotide sequence ID" value="NZ_CP025257.1"/>
</dbReference>
<evidence type="ECO:0000256" key="1">
    <source>
        <dbReference type="SAM" id="SignalP"/>
    </source>
</evidence>
<accession>A0A2K9C1T1</accession>
<dbReference type="OrthoDB" id="395787at2"/>
<dbReference type="InterPro" id="IPR054816">
    <property type="entry name" value="Lipoprotein_mollicutes-type_CS"/>
</dbReference>
<keyword evidence="3" id="KW-1185">Reference proteome</keyword>
<dbReference type="PROSITE" id="PS51257">
    <property type="entry name" value="PROKAR_LIPOPROTEIN"/>
    <property type="match status" value="1"/>
</dbReference>
<feature type="chain" id="PRO_5014707379" description="Lipoprotein" evidence="1">
    <location>
        <begin position="23"/>
        <end position="653"/>
    </location>
</feature>
<keyword evidence="1" id="KW-0732">Signal</keyword>
<evidence type="ECO:0000313" key="2">
    <source>
        <dbReference type="EMBL" id="AUF83429.1"/>
    </source>
</evidence>
<sequence length="653" mass="73165">MKKLLSILGAVTIMASSGTVVACSPKVKRFETPDITTALYNKIIAGLKNDSGFSWTQGQGFDSLDFKDILLKMINEEISKQYVDSQQTDLYLKLGLQATSKLTSDQIMNRIVSNELFNEYTASLTKGNDNASFDNSVWKKYKLNPFNLDIENGKDKNDNNYTVWFNDKADGTGTWKRWQTSYEFGKQATATNVPTMALMSDRNNKNFAVMIGGNDNLNDVKWDENKIFKKDLSASEILQYRFQDYFTSSIRPKYFDNLLAASYINGRIYKSPSTSKDLSRKMVTFDTSSELAKTVQTWNSDARKMKSKVMMVWNFSVNNKKDDKEAAQKALEGIINNNGALNTERSIVDVWAALEKTGDKNNNSKAGLDPYFNLTGFNGFVKPDGESVSSISGNLILKDDAKTALAKSSYNDRPLVLTNNGNGYSSDTDNNVDYILAVPVYMQDLLNSSDSQITKTGQEYSMKAHKNTWVSLNDKFINNSFEVFDWNSEVTEVAGLQIAKISNVPYFKLTADTGSFRVNDKTITVTAAESMNSFDLIDKLDESVIGQLPGASKDDSLAYNVSITGTKDPYQNAEYSINWSDTRKQSTDIANLNSSKKQTLLSELQFMASKEDQAIDNAKTVLYKEYLSEDGIKYQGLYDAISKYIKDSEDQTD</sequence>
<dbReference type="AlphaFoldDB" id="A0A2K9C1T1"/>
<evidence type="ECO:0000313" key="3">
    <source>
        <dbReference type="Proteomes" id="UP000233419"/>
    </source>
</evidence>
<dbReference type="EMBL" id="CP025257">
    <property type="protein sequence ID" value="AUF83429.1"/>
    <property type="molecule type" value="Genomic_DNA"/>
</dbReference>
<dbReference type="NCBIfam" id="NF038029">
    <property type="entry name" value="LP_plasma"/>
    <property type="match status" value="1"/>
</dbReference>
<evidence type="ECO:0008006" key="4">
    <source>
        <dbReference type="Google" id="ProtNLM"/>
    </source>
</evidence>
<name>A0A2K9C1T1_9MOLU</name>
<protein>
    <recommendedName>
        <fullName evidence="4">Lipoprotein</fullName>
    </recommendedName>
</protein>
<dbReference type="KEGG" id="msyr:CXP39_01255"/>
<dbReference type="Proteomes" id="UP000233419">
    <property type="component" value="Chromosome"/>
</dbReference>